<reference evidence="6 7" key="1">
    <citation type="submission" date="2022-12" db="EMBL/GenBank/DDBJ databases">
        <title>Chromosome-level genome assembly of true bugs.</title>
        <authorList>
            <person name="Ma L."/>
            <person name="Li H."/>
        </authorList>
    </citation>
    <scope>NUCLEOTIDE SEQUENCE [LARGE SCALE GENOMIC DNA]</scope>
    <source>
        <strain evidence="6">Lab_2022b</strain>
    </source>
</reference>
<name>A0AAW1CJ13_9HEMI</name>
<gene>
    <name evidence="6" type="ORF">O3M35_004337</name>
</gene>
<evidence type="ECO:0000313" key="7">
    <source>
        <dbReference type="Proteomes" id="UP001461498"/>
    </source>
</evidence>
<evidence type="ECO:0000256" key="5">
    <source>
        <dbReference type="ARBA" id="ARBA00038874"/>
    </source>
</evidence>
<dbReference type="SUPFAM" id="SSF56112">
    <property type="entry name" value="Protein kinase-like (PK-like)"/>
    <property type="match status" value="1"/>
</dbReference>
<comment type="similarity">
    <text evidence="4">Belongs to the choline/ethanolamine kinase family.</text>
</comment>
<evidence type="ECO:0000256" key="2">
    <source>
        <dbReference type="ARBA" id="ARBA00023264"/>
    </source>
</evidence>
<evidence type="ECO:0000256" key="4">
    <source>
        <dbReference type="ARBA" id="ARBA00038211"/>
    </source>
</evidence>
<dbReference type="Pfam" id="PF01633">
    <property type="entry name" value="Choline_kinase"/>
    <property type="match status" value="1"/>
</dbReference>
<dbReference type="AlphaFoldDB" id="A0AAW1CJ13"/>
<dbReference type="PANTHER" id="PTHR22603:SF66">
    <property type="entry name" value="ETHANOLAMINE KINASE"/>
    <property type="match status" value="1"/>
</dbReference>
<comment type="caution">
    <text evidence="6">The sequence shown here is derived from an EMBL/GenBank/DDBJ whole genome shotgun (WGS) entry which is preliminary data.</text>
</comment>
<dbReference type="GO" id="GO:0004305">
    <property type="term" value="F:ethanolamine kinase activity"/>
    <property type="evidence" value="ECO:0007669"/>
    <property type="project" value="UniProtKB-EC"/>
</dbReference>
<dbReference type="Proteomes" id="UP001461498">
    <property type="component" value="Unassembled WGS sequence"/>
</dbReference>
<proteinExistence type="inferred from homology"/>
<evidence type="ECO:0000313" key="6">
    <source>
        <dbReference type="EMBL" id="KAK9497648.1"/>
    </source>
</evidence>
<dbReference type="InterPro" id="IPR011009">
    <property type="entry name" value="Kinase-like_dom_sf"/>
</dbReference>
<keyword evidence="1" id="KW-0443">Lipid metabolism</keyword>
<dbReference type="PANTHER" id="PTHR22603">
    <property type="entry name" value="CHOLINE/ETHANOALAMINE KINASE"/>
    <property type="match status" value="1"/>
</dbReference>
<keyword evidence="2" id="KW-1208">Phospholipid metabolism</keyword>
<dbReference type="Gene3D" id="3.90.1200.10">
    <property type="match status" value="1"/>
</dbReference>
<dbReference type="EC" id="2.7.1.82" evidence="5"/>
<keyword evidence="7" id="KW-1185">Reference proteome</keyword>
<protein>
    <recommendedName>
        <fullName evidence="5">ethanolamine kinase</fullName>
        <ecNumber evidence="5">2.7.1.82</ecNumber>
    </recommendedName>
</protein>
<organism evidence="6 7">
    <name type="scientific">Rhynocoris fuscipes</name>
    <dbReference type="NCBI Taxonomy" id="488301"/>
    <lineage>
        <taxon>Eukaryota</taxon>
        <taxon>Metazoa</taxon>
        <taxon>Ecdysozoa</taxon>
        <taxon>Arthropoda</taxon>
        <taxon>Hexapoda</taxon>
        <taxon>Insecta</taxon>
        <taxon>Pterygota</taxon>
        <taxon>Neoptera</taxon>
        <taxon>Paraneoptera</taxon>
        <taxon>Hemiptera</taxon>
        <taxon>Heteroptera</taxon>
        <taxon>Panheteroptera</taxon>
        <taxon>Cimicomorpha</taxon>
        <taxon>Reduviidae</taxon>
        <taxon>Harpactorinae</taxon>
        <taxon>Harpactorini</taxon>
        <taxon>Rhynocoris</taxon>
    </lineage>
</organism>
<evidence type="ECO:0000256" key="1">
    <source>
        <dbReference type="ARBA" id="ARBA00023209"/>
    </source>
</evidence>
<accession>A0AAW1CJ13</accession>
<keyword evidence="1" id="KW-0594">Phospholipid biosynthesis</keyword>
<keyword evidence="1" id="KW-0444">Lipid biosynthesis</keyword>
<sequence>MDVTNIDIFLDEYKVEESAFNILNYVRPDWKRSDLLYKVFTDGITNKLIGCWSAKDPSDVILVRIYGKNTDLLIDREEEKSNFLLLHKCGYAPRLYATFRNGLAYAYLAGDTVSRSTVRHITIYPLIAQTMAKIHSIRVDEHHQPLIWDKTKKFLSLVPNQYSSIETEQMCVNLIKLLDTESIFQKV</sequence>
<comment type="pathway">
    <text evidence="3">Phospholipid metabolism; phosphatidylethanolamine biosynthesis; phosphatidylethanolamine from ethanolamine: step 1/3.</text>
</comment>
<dbReference type="EMBL" id="JAPXFL010000014">
    <property type="protein sequence ID" value="KAK9497648.1"/>
    <property type="molecule type" value="Genomic_DNA"/>
</dbReference>
<evidence type="ECO:0000256" key="3">
    <source>
        <dbReference type="ARBA" id="ARBA00037883"/>
    </source>
</evidence>
<dbReference type="GO" id="GO:0006646">
    <property type="term" value="P:phosphatidylethanolamine biosynthetic process"/>
    <property type="evidence" value="ECO:0007669"/>
    <property type="project" value="TreeGrafter"/>
</dbReference>
<dbReference type="GO" id="GO:0005737">
    <property type="term" value="C:cytoplasm"/>
    <property type="evidence" value="ECO:0007669"/>
    <property type="project" value="TreeGrafter"/>
</dbReference>